<evidence type="ECO:0000256" key="3">
    <source>
        <dbReference type="ARBA" id="ARBA00022801"/>
    </source>
</evidence>
<dbReference type="InterPro" id="IPR000064">
    <property type="entry name" value="NLP_P60_dom"/>
</dbReference>
<dbReference type="InterPro" id="IPR038765">
    <property type="entry name" value="Papain-like_cys_pep_sf"/>
</dbReference>
<evidence type="ECO:0000259" key="7">
    <source>
        <dbReference type="PROSITE" id="PS51935"/>
    </source>
</evidence>
<comment type="similarity">
    <text evidence="1">Belongs to the peptidase C40 family.</text>
</comment>
<accession>A0A0F4KX59</accession>
<dbReference type="Gene3D" id="3.90.1720.10">
    <property type="entry name" value="endopeptidase domain like (from Nostoc punctiforme)"/>
    <property type="match status" value="1"/>
</dbReference>
<name>A0A0F4KX59_9LACO</name>
<dbReference type="SUPFAM" id="SSF54001">
    <property type="entry name" value="Cysteine proteinases"/>
    <property type="match status" value="1"/>
</dbReference>
<dbReference type="OrthoDB" id="1654978at2"/>
<keyword evidence="3" id="KW-0378">Hydrolase</keyword>
<dbReference type="InterPro" id="IPR051202">
    <property type="entry name" value="Peptidase_C40"/>
</dbReference>
<evidence type="ECO:0000256" key="1">
    <source>
        <dbReference type="ARBA" id="ARBA00007074"/>
    </source>
</evidence>
<feature type="signal peptide" evidence="6">
    <location>
        <begin position="1"/>
        <end position="31"/>
    </location>
</feature>
<organism evidence="8 9">
    <name type="scientific">Bombilactobacillus mellis</name>
    <dbReference type="NCBI Taxonomy" id="1218508"/>
    <lineage>
        <taxon>Bacteria</taxon>
        <taxon>Bacillati</taxon>
        <taxon>Bacillota</taxon>
        <taxon>Bacilli</taxon>
        <taxon>Lactobacillales</taxon>
        <taxon>Lactobacillaceae</taxon>
        <taxon>Bombilactobacillus</taxon>
    </lineage>
</organism>
<evidence type="ECO:0000256" key="2">
    <source>
        <dbReference type="ARBA" id="ARBA00022670"/>
    </source>
</evidence>
<evidence type="ECO:0000313" key="9">
    <source>
        <dbReference type="Proteomes" id="UP000033695"/>
    </source>
</evidence>
<comment type="caution">
    <text evidence="8">The sequence shown here is derived from an EMBL/GenBank/DDBJ whole genome shotgun (WGS) entry which is preliminary data.</text>
</comment>
<feature type="chain" id="PRO_5002472008" evidence="6">
    <location>
        <begin position="32"/>
        <end position="406"/>
    </location>
</feature>
<dbReference type="STRING" id="1218508.JG29_02270"/>
<feature type="domain" description="NlpC/P60" evidence="7">
    <location>
        <begin position="287"/>
        <end position="406"/>
    </location>
</feature>
<proteinExistence type="inferred from homology"/>
<sequence>MNKKKSLYLTSGVLGLTTAALFGVNATSAQASSKGTVNYQGGATTVWDSPTVGQKPQSYLQRGQSVTIQATKQVYHQTWYQIGTNQWVSSQYITPASEDTQPAASVQPASNAPAATPVGTITINYQGGATTVWSQPNFRQHTGKYLPYGTIVAVINQKTVNGAVWYQLADQGWVPAEYATFNQDQTTAVQPAAATTTDTAGSNAVADSNPAPAASAAQPAANTPAAATPSTNNAAAATPAPTAPVQPAANTGAAAAQPITTASSAATAAVNTNQNGASAASSTATNNNAAETVVAAALSQVGTPYVWGGATPGQGLDCSGLVQYAYGKANVALSHYTVAQESAGRQVSLSDLQPGDIIFWGGVGASYHDAIYIGNGQYVHAPQPGETVKVASISQYFMPSFAVRVF</sequence>
<dbReference type="EMBL" id="JXBZ01000002">
    <property type="protein sequence ID" value="KJY51182.1"/>
    <property type="molecule type" value="Genomic_DNA"/>
</dbReference>
<protein>
    <submittedName>
        <fullName evidence="8">NlpC/P60 family protein</fullName>
    </submittedName>
</protein>
<dbReference type="GO" id="GO:0006508">
    <property type="term" value="P:proteolysis"/>
    <property type="evidence" value="ECO:0007669"/>
    <property type="project" value="UniProtKB-KW"/>
</dbReference>
<keyword evidence="9" id="KW-1185">Reference proteome</keyword>
<reference evidence="8 9" key="1">
    <citation type="submission" date="2014-12" db="EMBL/GenBank/DDBJ databases">
        <title>Comparative genomics of the lactic acid bacteria isolated from the honey bee gut.</title>
        <authorList>
            <person name="Ellegaard K.M."/>
            <person name="Tamarit D."/>
            <person name="Javelind E."/>
            <person name="Olofsson T."/>
            <person name="Andersson S.G."/>
            <person name="Vasquez A."/>
        </authorList>
    </citation>
    <scope>NUCLEOTIDE SEQUENCE [LARGE SCALE GENOMIC DNA]</scope>
    <source>
        <strain evidence="8 9">Hon2</strain>
    </source>
</reference>
<evidence type="ECO:0000256" key="5">
    <source>
        <dbReference type="SAM" id="MobiDB-lite"/>
    </source>
</evidence>
<dbReference type="PANTHER" id="PTHR47053:SF1">
    <property type="entry name" value="MUREIN DD-ENDOPEPTIDASE MEPH-RELATED"/>
    <property type="match status" value="1"/>
</dbReference>
<dbReference type="Pfam" id="PF00877">
    <property type="entry name" value="NLPC_P60"/>
    <property type="match status" value="1"/>
</dbReference>
<keyword evidence="2" id="KW-0645">Protease</keyword>
<evidence type="ECO:0000313" key="8">
    <source>
        <dbReference type="EMBL" id="KJY51182.1"/>
    </source>
</evidence>
<dbReference type="AlphaFoldDB" id="A0A0F4KX59"/>
<dbReference type="RefSeq" id="WP_045922132.1">
    <property type="nucleotide sequence ID" value="NZ_JBHTHW010000004.1"/>
</dbReference>
<dbReference type="Proteomes" id="UP000033695">
    <property type="component" value="Unassembled WGS sequence"/>
</dbReference>
<dbReference type="PROSITE" id="PS51935">
    <property type="entry name" value="NLPC_P60"/>
    <property type="match status" value="1"/>
</dbReference>
<evidence type="ECO:0000256" key="6">
    <source>
        <dbReference type="SAM" id="SignalP"/>
    </source>
</evidence>
<dbReference type="GO" id="GO:0008234">
    <property type="term" value="F:cysteine-type peptidase activity"/>
    <property type="evidence" value="ECO:0007669"/>
    <property type="project" value="UniProtKB-KW"/>
</dbReference>
<evidence type="ECO:0000256" key="4">
    <source>
        <dbReference type="ARBA" id="ARBA00022807"/>
    </source>
</evidence>
<dbReference type="HOGENOM" id="CLU_610835_0_0_9"/>
<keyword evidence="4" id="KW-0788">Thiol protease</keyword>
<dbReference type="PANTHER" id="PTHR47053">
    <property type="entry name" value="MUREIN DD-ENDOPEPTIDASE MEPH-RELATED"/>
    <property type="match status" value="1"/>
</dbReference>
<gene>
    <name evidence="8" type="ORF">JG29_02270</name>
</gene>
<feature type="region of interest" description="Disordered" evidence="5">
    <location>
        <begin position="189"/>
        <end position="251"/>
    </location>
</feature>
<dbReference type="PATRIC" id="fig|1218508.4.peg.234"/>
<keyword evidence="6" id="KW-0732">Signal</keyword>